<dbReference type="Gene3D" id="3.40.50.720">
    <property type="entry name" value="NAD(P)-binding Rossmann-like Domain"/>
    <property type="match status" value="1"/>
</dbReference>
<dbReference type="PANTHER" id="PTHR24320:SF148">
    <property type="entry name" value="NAD(P)-BINDING ROSSMANN-FOLD SUPERFAMILY PROTEIN"/>
    <property type="match status" value="1"/>
</dbReference>
<gene>
    <name evidence="3" type="ORF">BCON_0142g00110</name>
</gene>
<reference evidence="3 4" key="1">
    <citation type="submission" date="2017-12" db="EMBL/GenBank/DDBJ databases">
        <title>Comparative genomics of Botrytis spp.</title>
        <authorList>
            <person name="Valero-Jimenez C.A."/>
            <person name="Tapia P."/>
            <person name="Veloso J."/>
            <person name="Silva-Moreno E."/>
            <person name="Staats M."/>
            <person name="Valdes J.H."/>
            <person name="Van Kan J.A.L."/>
        </authorList>
    </citation>
    <scope>NUCLEOTIDE SEQUENCE [LARGE SCALE GENOMIC DNA]</scope>
    <source>
        <strain evidence="3 4">MUCL11595</strain>
    </source>
</reference>
<evidence type="ECO:0008006" key="5">
    <source>
        <dbReference type="Google" id="ProtNLM"/>
    </source>
</evidence>
<sequence>MPFLFEVGSTMEKLAHNEINSLPLFIVTGAAGGIGKAIASEFAHSPHQYNAIFTVRNTENSNTQPLRDILVDCSKQYTIKSLELEKLNNIRSFAANVNHLVASGYYRPIRALVLNARYMSRLGQRITEDGYEKHFQVNYLANFLLVLLLLQSMDRENGRIVLISS</sequence>
<dbReference type="EMBL" id="PQXN01000142">
    <property type="protein sequence ID" value="TGO52385.1"/>
    <property type="molecule type" value="Genomic_DNA"/>
</dbReference>
<protein>
    <recommendedName>
        <fullName evidence="5">Ketoreductase (KR) domain-containing protein</fullName>
    </recommendedName>
</protein>
<comment type="similarity">
    <text evidence="1">Belongs to the short-chain dehydrogenases/reductases (SDR) family.</text>
</comment>
<dbReference type="GO" id="GO:0016491">
    <property type="term" value="F:oxidoreductase activity"/>
    <property type="evidence" value="ECO:0007669"/>
    <property type="project" value="UniProtKB-KW"/>
</dbReference>
<dbReference type="AlphaFoldDB" id="A0A4Z1HTZ0"/>
<dbReference type="InterPro" id="IPR036291">
    <property type="entry name" value="NAD(P)-bd_dom_sf"/>
</dbReference>
<dbReference type="SUPFAM" id="SSF51735">
    <property type="entry name" value="NAD(P)-binding Rossmann-fold domains"/>
    <property type="match status" value="1"/>
</dbReference>
<comment type="caution">
    <text evidence="3">The sequence shown here is derived from an EMBL/GenBank/DDBJ whole genome shotgun (WGS) entry which is preliminary data.</text>
</comment>
<dbReference type="PRINTS" id="PR00081">
    <property type="entry name" value="GDHRDH"/>
</dbReference>
<name>A0A4Z1HTZ0_9HELO</name>
<dbReference type="Pfam" id="PF00106">
    <property type="entry name" value="adh_short"/>
    <property type="match status" value="1"/>
</dbReference>
<accession>A0A4Z1HTZ0</accession>
<keyword evidence="2" id="KW-0560">Oxidoreductase</keyword>
<dbReference type="InterPro" id="IPR002347">
    <property type="entry name" value="SDR_fam"/>
</dbReference>
<evidence type="ECO:0000313" key="4">
    <source>
        <dbReference type="Proteomes" id="UP000297527"/>
    </source>
</evidence>
<proteinExistence type="inferred from homology"/>
<dbReference type="Proteomes" id="UP000297527">
    <property type="component" value="Unassembled WGS sequence"/>
</dbReference>
<keyword evidence="4" id="KW-1185">Reference proteome</keyword>
<organism evidence="3 4">
    <name type="scientific">Botryotinia convoluta</name>
    <dbReference type="NCBI Taxonomy" id="54673"/>
    <lineage>
        <taxon>Eukaryota</taxon>
        <taxon>Fungi</taxon>
        <taxon>Dikarya</taxon>
        <taxon>Ascomycota</taxon>
        <taxon>Pezizomycotina</taxon>
        <taxon>Leotiomycetes</taxon>
        <taxon>Helotiales</taxon>
        <taxon>Sclerotiniaceae</taxon>
        <taxon>Botryotinia</taxon>
    </lineage>
</organism>
<dbReference type="PANTHER" id="PTHR24320">
    <property type="entry name" value="RETINOL DEHYDROGENASE"/>
    <property type="match status" value="1"/>
</dbReference>
<dbReference type="OrthoDB" id="191139at2759"/>
<evidence type="ECO:0000256" key="2">
    <source>
        <dbReference type="ARBA" id="ARBA00023002"/>
    </source>
</evidence>
<evidence type="ECO:0000256" key="1">
    <source>
        <dbReference type="ARBA" id="ARBA00006484"/>
    </source>
</evidence>
<evidence type="ECO:0000313" key="3">
    <source>
        <dbReference type="EMBL" id="TGO52385.1"/>
    </source>
</evidence>